<evidence type="ECO:0000313" key="8">
    <source>
        <dbReference type="Proteomes" id="UP000683360"/>
    </source>
</evidence>
<dbReference type="InterPro" id="IPR000832">
    <property type="entry name" value="GPCR_2_secretin-like"/>
</dbReference>
<dbReference type="Pfam" id="PF00002">
    <property type="entry name" value="7tm_2"/>
    <property type="match status" value="1"/>
</dbReference>
<feature type="transmembrane region" description="Helical" evidence="5">
    <location>
        <begin position="258"/>
        <end position="278"/>
    </location>
</feature>
<evidence type="ECO:0000256" key="4">
    <source>
        <dbReference type="ARBA" id="ARBA00023136"/>
    </source>
</evidence>
<comment type="caution">
    <text evidence="7">The sequence shown here is derived from an EMBL/GenBank/DDBJ whole genome shotgun (WGS) entry which is preliminary data.</text>
</comment>
<dbReference type="OrthoDB" id="5972987at2759"/>
<feature type="transmembrane region" description="Helical" evidence="5">
    <location>
        <begin position="299"/>
        <end position="323"/>
    </location>
</feature>
<dbReference type="GO" id="GO:0004930">
    <property type="term" value="F:G protein-coupled receptor activity"/>
    <property type="evidence" value="ECO:0007669"/>
    <property type="project" value="InterPro"/>
</dbReference>
<evidence type="ECO:0000256" key="2">
    <source>
        <dbReference type="ARBA" id="ARBA00022692"/>
    </source>
</evidence>
<dbReference type="GO" id="GO:0016020">
    <property type="term" value="C:membrane"/>
    <property type="evidence" value="ECO:0007669"/>
    <property type="project" value="UniProtKB-SubCell"/>
</dbReference>
<protein>
    <recommendedName>
        <fullName evidence="6">DZIP3-like HEPN domain-containing protein</fullName>
    </recommendedName>
</protein>
<dbReference type="PANTHER" id="PTHR45902">
    <property type="entry name" value="LATROPHILIN RECEPTOR-LIKE PROTEIN A"/>
    <property type="match status" value="1"/>
</dbReference>
<keyword evidence="8" id="KW-1185">Reference proteome</keyword>
<dbReference type="Gene3D" id="1.20.1070.10">
    <property type="entry name" value="Rhodopsin 7-helix transmembrane proteins"/>
    <property type="match status" value="1"/>
</dbReference>
<evidence type="ECO:0000256" key="5">
    <source>
        <dbReference type="SAM" id="Phobius"/>
    </source>
</evidence>
<reference evidence="7" key="1">
    <citation type="submission" date="2021-03" db="EMBL/GenBank/DDBJ databases">
        <authorList>
            <person name="Bekaert M."/>
        </authorList>
    </citation>
    <scope>NUCLEOTIDE SEQUENCE</scope>
</reference>
<evidence type="ECO:0000256" key="1">
    <source>
        <dbReference type="ARBA" id="ARBA00004141"/>
    </source>
</evidence>
<sequence>MICLIRNLTSISPPINGFDTLPLPGEITPGSDLARIKCYRNKLAHHDSNKIDTAFSNTAWREISDFDVDGICLGRLFERKIRLMASIKSPTKLSSSMIEEILTIIAWSFSDDISATNFKYQYNVQKKDYVLHIQISGDLINEQSYEKGLNIEKQIGKAQWLIRVSPRNGFTFQVNVVGVTKEQGVVTQLSEATVKNKLNQFKVNQNDSFEKKLCANSIIECEISNDVENPRTVITEFACVDFIEQQPILLSTNINMNVITYTGMGISVIALTASLFVYRRLGMHRSIPGSNVENLTIALLISDIIFMLGIGANDLSLVCYSVGVALHYLWLVVFSFKCIALIHMCHSFTKLSLISGDIEVGIFSKRPFFTLLGLLLPCLFVVPAVLIDFLEVDGVSINYSGSICFPTGYPAETVSPGAGDKSKLERKITFPRQSDVDVRSQTPSNRSYVNANVYHPLWMYTPAHLQLPSGYLTDRRIFRMYNQMALNLPLVQGDSGTHLHC</sequence>
<keyword evidence="3 5" id="KW-1133">Transmembrane helix</keyword>
<dbReference type="InterPro" id="IPR053231">
    <property type="entry name" value="GPCR_LN-TM7"/>
</dbReference>
<dbReference type="PANTHER" id="PTHR45902:SF1">
    <property type="entry name" value="LATROPHILIN RECEPTOR-LIKE PROTEIN A"/>
    <property type="match status" value="1"/>
</dbReference>
<evidence type="ECO:0000313" key="7">
    <source>
        <dbReference type="EMBL" id="CAG2188370.1"/>
    </source>
</evidence>
<gene>
    <name evidence="7" type="ORF">MEDL_3795</name>
</gene>
<evidence type="ECO:0000256" key="3">
    <source>
        <dbReference type="ARBA" id="ARBA00022989"/>
    </source>
</evidence>
<proteinExistence type="predicted"/>
<feature type="transmembrane region" description="Helical" evidence="5">
    <location>
        <begin position="368"/>
        <end position="390"/>
    </location>
</feature>
<dbReference type="EMBL" id="CAJPWZ010000223">
    <property type="protein sequence ID" value="CAG2188370.1"/>
    <property type="molecule type" value="Genomic_DNA"/>
</dbReference>
<organism evidence="7 8">
    <name type="scientific">Mytilus edulis</name>
    <name type="common">Blue mussel</name>
    <dbReference type="NCBI Taxonomy" id="6550"/>
    <lineage>
        <taxon>Eukaryota</taxon>
        <taxon>Metazoa</taxon>
        <taxon>Spiralia</taxon>
        <taxon>Lophotrochozoa</taxon>
        <taxon>Mollusca</taxon>
        <taxon>Bivalvia</taxon>
        <taxon>Autobranchia</taxon>
        <taxon>Pteriomorphia</taxon>
        <taxon>Mytilida</taxon>
        <taxon>Mytiloidea</taxon>
        <taxon>Mytilidae</taxon>
        <taxon>Mytilinae</taxon>
        <taxon>Mytilus</taxon>
    </lineage>
</organism>
<name>A0A8S3Q0F2_MYTED</name>
<accession>A0A8S3Q0F2</accession>
<keyword evidence="2 5" id="KW-0812">Transmembrane</keyword>
<evidence type="ECO:0000259" key="6">
    <source>
        <dbReference type="Pfam" id="PF18738"/>
    </source>
</evidence>
<dbReference type="Pfam" id="PF18738">
    <property type="entry name" value="HEPN_DZIP3"/>
    <property type="match status" value="1"/>
</dbReference>
<dbReference type="Proteomes" id="UP000683360">
    <property type="component" value="Unassembled WGS sequence"/>
</dbReference>
<comment type="subcellular location">
    <subcellularLocation>
        <location evidence="1">Membrane</location>
        <topology evidence="1">Multi-pass membrane protein</topology>
    </subcellularLocation>
</comment>
<keyword evidence="4 5" id="KW-0472">Membrane</keyword>
<feature type="transmembrane region" description="Helical" evidence="5">
    <location>
        <begin position="329"/>
        <end position="348"/>
    </location>
</feature>
<dbReference type="AlphaFoldDB" id="A0A8S3Q0F2"/>
<feature type="domain" description="DZIP3-like HEPN" evidence="6">
    <location>
        <begin position="2"/>
        <end position="65"/>
    </location>
</feature>
<dbReference type="InterPro" id="IPR041249">
    <property type="entry name" value="HEPN_DZIP3"/>
</dbReference>